<protein>
    <submittedName>
        <fullName evidence="7">Uncharacterized protein</fullName>
    </submittedName>
</protein>
<dbReference type="InterPro" id="IPR029141">
    <property type="entry name" value="FimA_N"/>
</dbReference>
<dbReference type="RefSeq" id="WP_046402525.1">
    <property type="nucleotide sequence ID" value="NZ_JADMUD010000004.1"/>
</dbReference>
<evidence type="ECO:0000259" key="5">
    <source>
        <dbReference type="Pfam" id="PF06321"/>
    </source>
</evidence>
<dbReference type="Proteomes" id="UP000284243">
    <property type="component" value="Unassembled WGS sequence"/>
</dbReference>
<comment type="caution">
    <text evidence="7">The sequence shown here is derived from an EMBL/GenBank/DDBJ whole genome shotgun (WGS) entry which is preliminary data.</text>
</comment>
<dbReference type="PROSITE" id="PS51257">
    <property type="entry name" value="PROKAR_LIPOPROTEIN"/>
    <property type="match status" value="1"/>
</dbReference>
<dbReference type="AlphaFoldDB" id="A0A412TSC4"/>
<dbReference type="EMBL" id="QRYC01000008">
    <property type="protein sequence ID" value="RGU56745.1"/>
    <property type="molecule type" value="Genomic_DNA"/>
</dbReference>
<dbReference type="GO" id="GO:0009289">
    <property type="term" value="C:pilus"/>
    <property type="evidence" value="ECO:0007669"/>
    <property type="project" value="UniProtKB-SubCell"/>
</dbReference>
<evidence type="ECO:0000256" key="4">
    <source>
        <dbReference type="ARBA" id="ARBA00023263"/>
    </source>
</evidence>
<evidence type="ECO:0000256" key="2">
    <source>
        <dbReference type="ARBA" id="ARBA00006011"/>
    </source>
</evidence>
<evidence type="ECO:0000313" key="7">
    <source>
        <dbReference type="EMBL" id="RGU56745.1"/>
    </source>
</evidence>
<reference evidence="7 8" key="1">
    <citation type="submission" date="2018-08" db="EMBL/GenBank/DDBJ databases">
        <title>A genome reference for cultivated species of the human gut microbiota.</title>
        <authorList>
            <person name="Zou Y."/>
            <person name="Xue W."/>
            <person name="Luo G."/>
        </authorList>
    </citation>
    <scope>NUCLEOTIDE SEQUENCE [LARGE SCALE GENOMIC DNA]</scope>
    <source>
        <strain evidence="7 8">AF16-14</strain>
    </source>
</reference>
<organism evidence="7 8">
    <name type="scientific">Odoribacter splanchnicus</name>
    <dbReference type="NCBI Taxonomy" id="28118"/>
    <lineage>
        <taxon>Bacteria</taxon>
        <taxon>Pseudomonadati</taxon>
        <taxon>Bacteroidota</taxon>
        <taxon>Bacteroidia</taxon>
        <taxon>Bacteroidales</taxon>
        <taxon>Odoribacteraceae</taxon>
        <taxon>Odoribacter</taxon>
    </lineage>
</organism>
<dbReference type="Gene3D" id="2.60.40.2580">
    <property type="match status" value="1"/>
</dbReference>
<evidence type="ECO:0000256" key="1">
    <source>
        <dbReference type="ARBA" id="ARBA00004561"/>
    </source>
</evidence>
<keyword evidence="3" id="KW-0732">Signal</keyword>
<feature type="domain" description="Major fimbrial subunit protein N-terminal" evidence="5">
    <location>
        <begin position="51"/>
        <end position="176"/>
    </location>
</feature>
<evidence type="ECO:0000313" key="8">
    <source>
        <dbReference type="Proteomes" id="UP000284243"/>
    </source>
</evidence>
<gene>
    <name evidence="7" type="ORF">DWW57_07695</name>
</gene>
<accession>A0A412TSC4</accession>
<comment type="similarity">
    <text evidence="2">Belongs to the bacteroidetes fimbrillin superfamily. FimA/Mfa1 family.</text>
</comment>
<feature type="domain" description="Major fimbrium tip subunit FimD third Ig-like" evidence="6">
    <location>
        <begin position="374"/>
        <end position="473"/>
    </location>
</feature>
<evidence type="ECO:0000259" key="6">
    <source>
        <dbReference type="Pfam" id="PF26306"/>
    </source>
</evidence>
<keyword evidence="4" id="KW-0281">Fimbrium</keyword>
<dbReference type="Pfam" id="PF06321">
    <property type="entry name" value="P_gingi_FimA"/>
    <property type="match status" value="1"/>
</dbReference>
<evidence type="ECO:0000256" key="3">
    <source>
        <dbReference type="ARBA" id="ARBA00022729"/>
    </source>
</evidence>
<proteinExistence type="inferred from homology"/>
<name>A0A412TSC4_9BACT</name>
<dbReference type="Pfam" id="PF26306">
    <property type="entry name" value="FimD_3rd"/>
    <property type="match status" value="1"/>
</dbReference>
<sequence length="739" mass="82843">MKQLVYHIIVCGMAVLFLTACEKDDDISGRSMEKNGNSIILNLSSETLPVSRAGNEPGVEMAVNHIDVVIFEENGDWKWHERVEGSETGNGKITLTAKRSSFNKDTKYWVYLIANSTALAEIFDAKDFDLNKLKAMTQSDRNIHMTGLSQVSGAPRTFLMDGVAYAGTDEPNAPETVTLNYGTATDNTELQVTLRRAAAKIVVRIQKGDRVTFDDSKEAHNAGYYLRNMPYTTSVIADVNGTADLTDTDKSSGSYFNWTADLITVTAYTYAHTWINESALEKEVRLVVNIPMKYEGDGDDAQLRESNWYQIPVSEKKALERNTCYEVVVSVNAPGANDPSKPVELTDMTYSVQDWNEQMILIGGEDDRPVYLTLNENEIEMHNMADDNTTLRFASSSEVHAEVVSAYYYDKFGVQRSVDAQTLRQITITPEPDVTGNIGIHSPVPTNNTIRYIKVKVFNDDQVEREVEIIQYPLEYIINIQSWYSYRDDFKTNNARPTTYEYMGDRIYGISLATRNISSWNGQYDYEASERSGWWGEINTSSGFFRSKFVSSVTNGKSTILHYYWNSGNQRETSSTGEYNGRLYHIRLTATSNKYTVGRPRLIEDESNPGLMVTDPGKDNAQLVSPSFMIASSLGGFMLGAGNLTLDDSDNSLRVAREHCANYVEVAEDGTVYDDWRLPTEAELKIIMDFQGTENADADAIDYLLNAAYYYSASGRVSNSKNNMNGTGVRCVRDVYNGK</sequence>
<dbReference type="InterPro" id="IPR058822">
    <property type="entry name" value="Ig-like_FimD_3rd"/>
</dbReference>
<comment type="subcellular location">
    <subcellularLocation>
        <location evidence="1">Fimbrium</location>
    </subcellularLocation>
</comment>